<evidence type="ECO:0000259" key="1">
    <source>
        <dbReference type="PROSITE" id="PS51724"/>
    </source>
</evidence>
<keyword evidence="3" id="KW-1185">Reference proteome</keyword>
<gene>
    <name evidence="2" type="ORF">E2F49_16135</name>
</gene>
<accession>A0A4R5U5K0</accession>
<dbReference type="Proteomes" id="UP000295543">
    <property type="component" value="Unassembled WGS sequence"/>
</dbReference>
<proteinExistence type="predicted"/>
<protein>
    <recommendedName>
        <fullName evidence="1">SPOR domain-containing protein</fullName>
    </recommendedName>
</protein>
<dbReference type="Gene3D" id="3.30.70.1070">
    <property type="entry name" value="Sporulation related repeat"/>
    <property type="match status" value="1"/>
</dbReference>
<dbReference type="InterPro" id="IPR036680">
    <property type="entry name" value="SPOR-like_sf"/>
</dbReference>
<evidence type="ECO:0000313" key="2">
    <source>
        <dbReference type="EMBL" id="TDK28863.1"/>
    </source>
</evidence>
<dbReference type="Pfam" id="PF05036">
    <property type="entry name" value="SPOR"/>
    <property type="match status" value="1"/>
</dbReference>
<comment type="caution">
    <text evidence="2">The sequence shown here is derived from an EMBL/GenBank/DDBJ whole genome shotgun (WGS) entry which is preliminary data.</text>
</comment>
<name>A0A4R5U5K0_9GAMM</name>
<dbReference type="RefSeq" id="WP_133394837.1">
    <property type="nucleotide sequence ID" value="NZ_SMTG01000010.1"/>
</dbReference>
<sequence length="244" mass="25105">MLLRALVVLLVILNFGVAVWWALRGDPGDPAAFADPGPSTLQLVGEPSAPAPARAVDAVATQVVALEAPEAAADAEAPLATETPAPPAGDARCVALGPFPDAASRDAALAQLVSSVARIATREVGETPRGWRVWMAPLPDRATADATVARLLDAGFNDYYVIADGADANGIALGRFGSEAPARNRAEALRAAGFAAEAAPLGSTLTRYWIDAMAAEGVTAESLRVRAGATRVETRDCNAQWVAG</sequence>
<dbReference type="EMBL" id="SMTG01000010">
    <property type="protein sequence ID" value="TDK28863.1"/>
    <property type="molecule type" value="Genomic_DNA"/>
</dbReference>
<evidence type="ECO:0000313" key="3">
    <source>
        <dbReference type="Proteomes" id="UP000295543"/>
    </source>
</evidence>
<dbReference type="SUPFAM" id="SSF110997">
    <property type="entry name" value="Sporulation related repeat"/>
    <property type="match status" value="1"/>
</dbReference>
<dbReference type="PROSITE" id="PS51724">
    <property type="entry name" value="SPOR"/>
    <property type="match status" value="1"/>
</dbReference>
<reference evidence="2 3" key="1">
    <citation type="submission" date="2019-03" db="EMBL/GenBank/DDBJ databases">
        <title>Luteimonas zhaokaii sp.nov., isolated from the rectal contents of Plateau pika in Yushu, Qinghai Province, China.</title>
        <authorList>
            <person name="Zhang G."/>
        </authorList>
    </citation>
    <scope>NUCLEOTIDE SEQUENCE [LARGE SCALE GENOMIC DNA]</scope>
    <source>
        <strain evidence="2 3">THG-MD21</strain>
    </source>
</reference>
<dbReference type="InterPro" id="IPR007730">
    <property type="entry name" value="SPOR-like_dom"/>
</dbReference>
<dbReference type="GO" id="GO:0042834">
    <property type="term" value="F:peptidoglycan binding"/>
    <property type="evidence" value="ECO:0007669"/>
    <property type="project" value="InterPro"/>
</dbReference>
<dbReference type="AlphaFoldDB" id="A0A4R5U5K0"/>
<dbReference type="OrthoDB" id="5986009at2"/>
<feature type="domain" description="SPOR" evidence="1">
    <location>
        <begin position="86"/>
        <end position="163"/>
    </location>
</feature>
<organism evidence="2 3">
    <name type="scientific">Luteimonas terrae</name>
    <dbReference type="NCBI Taxonomy" id="1530191"/>
    <lineage>
        <taxon>Bacteria</taxon>
        <taxon>Pseudomonadati</taxon>
        <taxon>Pseudomonadota</taxon>
        <taxon>Gammaproteobacteria</taxon>
        <taxon>Lysobacterales</taxon>
        <taxon>Lysobacteraceae</taxon>
        <taxon>Luteimonas</taxon>
    </lineage>
</organism>